<keyword evidence="2" id="KW-0548">Nucleotidyltransferase</keyword>
<dbReference type="PROSITE" id="PS50878">
    <property type="entry name" value="RT_POL"/>
    <property type="match status" value="1"/>
</dbReference>
<dbReference type="PANTHER" id="PTHR36688">
    <property type="entry name" value="ENDO/EXONUCLEASE/PHOSPHATASE DOMAIN-CONTAINING PROTEIN"/>
    <property type="match status" value="1"/>
</dbReference>
<feature type="domain" description="Reverse transcriptase" evidence="1">
    <location>
        <begin position="179"/>
        <end position="449"/>
    </location>
</feature>
<keyword evidence="2" id="KW-0808">Transferase</keyword>
<evidence type="ECO:0000313" key="3">
    <source>
        <dbReference type="Proteomes" id="UP000478052"/>
    </source>
</evidence>
<evidence type="ECO:0000313" key="2">
    <source>
        <dbReference type="EMBL" id="KAF0689194.1"/>
    </source>
</evidence>
<accession>A0A6G0VJ79</accession>
<gene>
    <name evidence="2" type="ORF">FWK35_00038562</name>
</gene>
<organism evidence="2 3">
    <name type="scientific">Aphis craccivora</name>
    <name type="common">Cowpea aphid</name>
    <dbReference type="NCBI Taxonomy" id="307492"/>
    <lineage>
        <taxon>Eukaryota</taxon>
        <taxon>Metazoa</taxon>
        <taxon>Ecdysozoa</taxon>
        <taxon>Arthropoda</taxon>
        <taxon>Hexapoda</taxon>
        <taxon>Insecta</taxon>
        <taxon>Pterygota</taxon>
        <taxon>Neoptera</taxon>
        <taxon>Paraneoptera</taxon>
        <taxon>Hemiptera</taxon>
        <taxon>Sternorrhyncha</taxon>
        <taxon>Aphidomorpha</taxon>
        <taxon>Aphidoidea</taxon>
        <taxon>Aphididae</taxon>
        <taxon>Aphidini</taxon>
        <taxon>Aphis</taxon>
        <taxon>Aphis</taxon>
    </lineage>
</organism>
<dbReference type="GO" id="GO:0003964">
    <property type="term" value="F:RNA-directed DNA polymerase activity"/>
    <property type="evidence" value="ECO:0007669"/>
    <property type="project" value="UniProtKB-KW"/>
</dbReference>
<proteinExistence type="predicted"/>
<dbReference type="Proteomes" id="UP000478052">
    <property type="component" value="Unassembled WGS sequence"/>
</dbReference>
<reference evidence="2 3" key="1">
    <citation type="submission" date="2019-08" db="EMBL/GenBank/DDBJ databases">
        <title>Whole genome of Aphis craccivora.</title>
        <authorList>
            <person name="Voronova N.V."/>
            <person name="Shulinski R.S."/>
            <person name="Bandarenka Y.V."/>
            <person name="Zhorov D.G."/>
            <person name="Warner D."/>
        </authorList>
    </citation>
    <scope>NUCLEOTIDE SEQUENCE [LARGE SCALE GENOMIC DNA]</scope>
    <source>
        <strain evidence="2">180601</strain>
        <tissue evidence="2">Whole Body</tissue>
    </source>
</reference>
<keyword evidence="2" id="KW-0695">RNA-directed DNA polymerase</keyword>
<protein>
    <submittedName>
        <fullName evidence="2">Reverse transcriptase domain-containing protein</fullName>
    </submittedName>
</protein>
<dbReference type="InterPro" id="IPR043502">
    <property type="entry name" value="DNA/RNA_pol_sf"/>
</dbReference>
<feature type="non-terminal residue" evidence="2">
    <location>
        <position position="485"/>
    </location>
</feature>
<dbReference type="InterPro" id="IPR000477">
    <property type="entry name" value="RT_dom"/>
</dbReference>
<feature type="non-terminal residue" evidence="2">
    <location>
        <position position="1"/>
    </location>
</feature>
<dbReference type="EMBL" id="VUJU01016379">
    <property type="protein sequence ID" value="KAF0689194.1"/>
    <property type="molecule type" value="Genomic_DNA"/>
</dbReference>
<name>A0A6G0VJ79_APHCR</name>
<comment type="caution">
    <text evidence="2">The sequence shown here is derived from an EMBL/GenBank/DDBJ whole genome shotgun (WGS) entry which is preliminary data.</text>
</comment>
<dbReference type="InterPro" id="IPR052560">
    <property type="entry name" value="RdDP_mobile_element"/>
</dbReference>
<dbReference type="SUPFAM" id="SSF56672">
    <property type="entry name" value="DNA/RNA polymerases"/>
    <property type="match status" value="1"/>
</dbReference>
<dbReference type="Pfam" id="PF00078">
    <property type="entry name" value="RVT_1"/>
    <property type="match status" value="1"/>
</dbReference>
<keyword evidence="3" id="KW-1185">Reference proteome</keyword>
<sequence length="485" mass="55518">NKALKAFTNSKSPEDFIKLKKLRSKTRHLVKIAKTTYWHNFTSNMGTEVNPHLMWNKIRSLQGRRNHNNIHLTLNSSLITDPPTVAQKLGEYFEENSSNKHYNEDFLTNHEHSQKPSASLISHTDTHQPQLNAPITMGELFFALKKCKSKSAGPDNIPYLFIQNFSCNTYQILLNIYNFIWTKNVFPQSWRNSIVIPINKPGKNKFSPEGYRPISLLNTLCKLLEKIVNLRLIWFLEKINYFTPEQCGFRKNKSSYNCLTKINDAIHNSFATNSYLGMISLDVLKAYDTTWKPSIITNLNTVLSYSHMIKFICNFLETRTFQVRVGSTLSKSFSQINGVPQGSTISVTLFLVAINNITKNIEYPVQSTLYADDFNIFCSSKSLATIEAHLQLTVDKLTNWSKHSGFSFSPEKSHCIIFSRKRNHNPISINIGDKLLNNSKTIKILGITFDKKCSWSKHITLLKNAITPRLNIIKILSHSTWGSKT</sequence>
<dbReference type="OrthoDB" id="6628643at2759"/>
<dbReference type="PANTHER" id="PTHR36688:SF2">
    <property type="entry name" value="ENDONUCLEASE_EXONUCLEASE_PHOSPHATASE DOMAIN-CONTAINING PROTEIN"/>
    <property type="match status" value="1"/>
</dbReference>
<dbReference type="CDD" id="cd01650">
    <property type="entry name" value="RT_nLTR_like"/>
    <property type="match status" value="1"/>
</dbReference>
<dbReference type="AlphaFoldDB" id="A0A6G0VJ79"/>
<evidence type="ECO:0000259" key="1">
    <source>
        <dbReference type="PROSITE" id="PS50878"/>
    </source>
</evidence>